<evidence type="ECO:0000256" key="8">
    <source>
        <dbReference type="ARBA" id="ARBA00035895"/>
    </source>
</evidence>
<evidence type="ECO:0000256" key="5">
    <source>
        <dbReference type="ARBA" id="ARBA00023136"/>
    </source>
</evidence>
<evidence type="ECO:0000256" key="14">
    <source>
        <dbReference type="ARBA" id="ARBA00093208"/>
    </source>
</evidence>
<comment type="catalytic activity">
    <reaction evidence="7">
        <text>a 1,2-diacyl-sn-glycero-3-phosphocholine(in) = a 1,2-diacyl-sn-glycero-3-phosphocholine(out)</text>
        <dbReference type="Rhea" id="RHEA:38571"/>
        <dbReference type="ChEBI" id="CHEBI:57643"/>
    </reaction>
</comment>
<comment type="catalytic activity">
    <reaction evidence="8">
        <text>a 1,2-diacyl-sn-glycero-3-phospho-(1D-myo-inositol)(in) = a 1,2-diacyl-sn-glycero-3-phospho-(1D-myo-inositol)(out)</text>
        <dbReference type="Rhea" id="RHEA:38691"/>
        <dbReference type="ChEBI" id="CHEBI:57880"/>
    </reaction>
</comment>
<evidence type="ECO:0000256" key="3">
    <source>
        <dbReference type="ARBA" id="ARBA00022692"/>
    </source>
</evidence>
<gene>
    <name evidence="16" type="ORF">GBAR_LOCUS9951</name>
</gene>
<keyword evidence="4 15" id="KW-1133">Transmembrane helix</keyword>
<comment type="catalytic activity">
    <reaction evidence="9">
        <text>6-(alpha-D-glucosaminyl)-(1-octadecanoyl,2-(9Z)-octadecenoyl-sn-glycero-3-phospho)-1D-myo-inositol(in) = 6-(alpha-D-glucosaminyl)-(1-octadecanoyl,2-(9Z)-octadecenoyl-sn-glycero-3-phospho)-1D-myo-inositol(out)</text>
        <dbReference type="Rhea" id="RHEA:71495"/>
        <dbReference type="ChEBI" id="CHEBI:190691"/>
    </reaction>
</comment>
<evidence type="ECO:0000256" key="9">
    <source>
        <dbReference type="ARBA" id="ARBA00036810"/>
    </source>
</evidence>
<evidence type="ECO:0000256" key="13">
    <source>
        <dbReference type="ARBA" id="ARBA00045827"/>
    </source>
</evidence>
<evidence type="ECO:0000313" key="17">
    <source>
        <dbReference type="Proteomes" id="UP001174909"/>
    </source>
</evidence>
<accession>A0AA35WJM9</accession>
<name>A0AA35WJM9_GEOBA</name>
<dbReference type="GO" id="GO:0016020">
    <property type="term" value="C:membrane"/>
    <property type="evidence" value="ECO:0007669"/>
    <property type="project" value="UniProtKB-SubCell"/>
</dbReference>
<keyword evidence="5 15" id="KW-0472">Membrane</keyword>
<dbReference type="InterPro" id="IPR008429">
    <property type="entry name" value="CLPTM1"/>
</dbReference>
<sequence length="265" mass="30479">MHSVDHDYLFHRSQVPAEILPTLKFFPGTPEYLPILYVDRLKIMDNKLQQVFPENSSLPLKLSFSPVSMGQLRLWLSFHHSLSSLRQLGFTEKEFDDVKGILLDTNLPLLLLTVFISFFHLLFDFLAFKNDISFWRGRRSMVGLSTRTIVWRCFSQSVVFLYLMDEKTSLLFWKVTKALKIKIVFRGCLPLIQFGTRGEAEAESEGYDSEAMRYLSLPTLPAGPGWSCLPTDVYLIHQLVFMDLSIVSSMVSVSTIYHPSMGNFM</sequence>
<evidence type="ECO:0000256" key="11">
    <source>
        <dbReference type="ARBA" id="ARBA00042320"/>
    </source>
</evidence>
<comment type="similarity">
    <text evidence="2">Belongs to the CLPTM1 family.</text>
</comment>
<dbReference type="PANTHER" id="PTHR21347:SF0">
    <property type="entry name" value="LIPID SCRAMBLASE CLPTM1L"/>
    <property type="match status" value="1"/>
</dbReference>
<evidence type="ECO:0000256" key="12">
    <source>
        <dbReference type="ARBA" id="ARBA00043155"/>
    </source>
</evidence>
<evidence type="ECO:0000256" key="4">
    <source>
        <dbReference type="ARBA" id="ARBA00022989"/>
    </source>
</evidence>
<comment type="caution">
    <text evidence="16">The sequence shown here is derived from an EMBL/GenBank/DDBJ whole genome shotgun (WGS) entry which is preliminary data.</text>
</comment>
<comment type="catalytic activity">
    <reaction evidence="6">
        <text>a 1,2-diacyl-sn-glycero-3-phosphoethanolamine(in) = a 1,2-diacyl-sn-glycero-3-phosphoethanolamine(out)</text>
        <dbReference type="Rhea" id="RHEA:38895"/>
        <dbReference type="ChEBI" id="CHEBI:64612"/>
    </reaction>
</comment>
<dbReference type="PANTHER" id="PTHR21347">
    <property type="entry name" value="CLEFT LIP AND PALATE ASSOCIATED TRANSMEMBRANE PROTEIN-RELATED"/>
    <property type="match status" value="1"/>
</dbReference>
<evidence type="ECO:0000256" key="6">
    <source>
        <dbReference type="ARBA" id="ARBA00024615"/>
    </source>
</evidence>
<comment type="subcellular location">
    <subcellularLocation>
        <location evidence="1">Membrane</location>
        <topology evidence="1">Multi-pass membrane protein</topology>
    </subcellularLocation>
</comment>
<keyword evidence="3 15" id="KW-0812">Transmembrane</keyword>
<dbReference type="EMBL" id="CASHTH010001506">
    <property type="protein sequence ID" value="CAI8016197.1"/>
    <property type="molecule type" value="Genomic_DNA"/>
</dbReference>
<dbReference type="GO" id="GO:0012505">
    <property type="term" value="C:endomembrane system"/>
    <property type="evidence" value="ECO:0007669"/>
    <property type="project" value="TreeGrafter"/>
</dbReference>
<evidence type="ECO:0000256" key="2">
    <source>
        <dbReference type="ARBA" id="ARBA00009310"/>
    </source>
</evidence>
<comment type="function">
    <text evidence="13">Scramblase that mediates the translocation of glucosaminylphosphatidylinositol (alpha-D-GlcN-(1-6)-(1,2-diacyl-sn-glycero-3-phospho)-1D-myo-inositol, GlcN-PI) across the endoplasmic reticulum (ER) membrane, from the cytosolic leaflet to the luminal leaflet of the ER membrane, where it participates in the biosynthesis of glycosylphosphatidylinositol (GPI). GPI is a lipid glycoconjugate involved in post-translational modification of proteins. Can also translocate 1,2-diacyl-sn-glycero-3-phospho-(1D-myo-inositol) (phosphatidylinositol or PI), as well as several other phospholipids (1,2-diacyl-sn-glycero-3-phosphocholine, 1,2-diacyl-sn-glycero-3-phosphoethanolamine), and N-acetylglucosaminylphosphatidylinositol (GlcNAc-PI) in vitro.</text>
</comment>
<dbReference type="Pfam" id="PF05602">
    <property type="entry name" value="CLPTM1"/>
    <property type="match status" value="1"/>
</dbReference>
<evidence type="ECO:0000256" key="7">
    <source>
        <dbReference type="ARBA" id="ARBA00024631"/>
    </source>
</evidence>
<protein>
    <recommendedName>
        <fullName evidence="10">Lipid scramblase CLPTM1L</fullName>
    </recommendedName>
    <alternativeName>
        <fullName evidence="12">Cisplatin resistance-related protein 9</fullName>
    </alternativeName>
    <alternativeName>
        <fullName evidence="11">Cleft lip and palate transmembrane protein 1-like protein</fullName>
    </alternativeName>
</protein>
<keyword evidence="17" id="KW-1185">Reference proteome</keyword>
<evidence type="ECO:0000256" key="1">
    <source>
        <dbReference type="ARBA" id="ARBA00004141"/>
    </source>
</evidence>
<dbReference type="AlphaFoldDB" id="A0AA35WJM9"/>
<feature type="transmembrane region" description="Helical" evidence="15">
    <location>
        <begin position="107"/>
        <end position="128"/>
    </location>
</feature>
<comment type="catalytic activity">
    <reaction evidence="14">
        <text>a 6-(alpha-D-glucosaminyl)-1-(1,2-diacyl-sn-glycero-3-phospho)-1D-myo-inositol(in) = a 6-(alpha-D-glucosaminyl)-1-(1,2-diacyl-sn-glycero-3-phospho)-1D-myo-inositol(out)</text>
        <dbReference type="Rhea" id="RHEA:71491"/>
        <dbReference type="ChEBI" id="CHEBI:57997"/>
    </reaction>
</comment>
<organism evidence="16 17">
    <name type="scientific">Geodia barretti</name>
    <name type="common">Barrett's horny sponge</name>
    <dbReference type="NCBI Taxonomy" id="519541"/>
    <lineage>
        <taxon>Eukaryota</taxon>
        <taxon>Metazoa</taxon>
        <taxon>Porifera</taxon>
        <taxon>Demospongiae</taxon>
        <taxon>Heteroscleromorpha</taxon>
        <taxon>Tetractinellida</taxon>
        <taxon>Astrophorina</taxon>
        <taxon>Geodiidae</taxon>
        <taxon>Geodia</taxon>
    </lineage>
</organism>
<evidence type="ECO:0000256" key="10">
    <source>
        <dbReference type="ARBA" id="ARBA00040905"/>
    </source>
</evidence>
<reference evidence="16" key="1">
    <citation type="submission" date="2023-03" db="EMBL/GenBank/DDBJ databases">
        <authorList>
            <person name="Steffen K."/>
            <person name="Cardenas P."/>
        </authorList>
    </citation>
    <scope>NUCLEOTIDE SEQUENCE</scope>
</reference>
<evidence type="ECO:0000313" key="16">
    <source>
        <dbReference type="EMBL" id="CAI8016197.1"/>
    </source>
</evidence>
<evidence type="ECO:0000256" key="15">
    <source>
        <dbReference type="SAM" id="Phobius"/>
    </source>
</evidence>
<proteinExistence type="inferred from homology"/>
<dbReference type="Proteomes" id="UP001174909">
    <property type="component" value="Unassembled WGS sequence"/>
</dbReference>